<accession>A0A2C9V7X5</accession>
<dbReference type="AlphaFoldDB" id="A0A2C9V7X5"/>
<reference evidence="1" key="1">
    <citation type="submission" date="2016-02" db="EMBL/GenBank/DDBJ databases">
        <title>WGS assembly of Manihot esculenta.</title>
        <authorList>
            <person name="Bredeson J.V."/>
            <person name="Prochnik S.E."/>
            <person name="Lyons J.B."/>
            <person name="Schmutz J."/>
            <person name="Grimwood J."/>
            <person name="Vrebalov J."/>
            <person name="Bart R.S."/>
            <person name="Amuge T."/>
            <person name="Ferguson M.E."/>
            <person name="Green R."/>
            <person name="Putnam N."/>
            <person name="Stites J."/>
            <person name="Rounsley S."/>
            <person name="Rokhsar D.S."/>
        </authorList>
    </citation>
    <scope>NUCLEOTIDE SEQUENCE [LARGE SCALE GENOMIC DNA]</scope>
    <source>
        <tissue evidence="1">Leaf</tissue>
    </source>
</reference>
<dbReference type="EMBL" id="CM004396">
    <property type="protein sequence ID" value="OAY40066.1"/>
    <property type="molecule type" value="Genomic_DNA"/>
</dbReference>
<gene>
    <name evidence="1" type="ORF">MANES_10G146800</name>
</gene>
<sequence>MQGLYGFSLSMSYNFSTFEESICTSLSLNFSVSEWYWIPMVYMPTSSSLFGIV</sequence>
<name>A0A2C9V7X5_MANES</name>
<proteinExistence type="predicted"/>
<evidence type="ECO:0000313" key="1">
    <source>
        <dbReference type="EMBL" id="OAY40066.1"/>
    </source>
</evidence>
<protein>
    <submittedName>
        <fullName evidence="1">Uncharacterized protein</fullName>
    </submittedName>
</protein>
<organism evidence="1">
    <name type="scientific">Manihot esculenta</name>
    <name type="common">Cassava</name>
    <name type="synonym">Jatropha manihot</name>
    <dbReference type="NCBI Taxonomy" id="3983"/>
    <lineage>
        <taxon>Eukaryota</taxon>
        <taxon>Viridiplantae</taxon>
        <taxon>Streptophyta</taxon>
        <taxon>Embryophyta</taxon>
        <taxon>Tracheophyta</taxon>
        <taxon>Spermatophyta</taxon>
        <taxon>Magnoliopsida</taxon>
        <taxon>eudicotyledons</taxon>
        <taxon>Gunneridae</taxon>
        <taxon>Pentapetalae</taxon>
        <taxon>rosids</taxon>
        <taxon>fabids</taxon>
        <taxon>Malpighiales</taxon>
        <taxon>Euphorbiaceae</taxon>
        <taxon>Crotonoideae</taxon>
        <taxon>Manihoteae</taxon>
        <taxon>Manihot</taxon>
    </lineage>
</organism>